<dbReference type="Gene3D" id="3.40.140.10">
    <property type="entry name" value="Cytidine Deaminase, domain 2"/>
    <property type="match status" value="1"/>
</dbReference>
<dbReference type="GO" id="GO:0005634">
    <property type="term" value="C:nucleus"/>
    <property type="evidence" value="ECO:0007669"/>
    <property type="project" value="TreeGrafter"/>
</dbReference>
<dbReference type="GO" id="GO:0008033">
    <property type="term" value="P:tRNA processing"/>
    <property type="evidence" value="ECO:0007669"/>
    <property type="project" value="UniProtKB-KW"/>
</dbReference>
<dbReference type="PANTHER" id="PTHR11079">
    <property type="entry name" value="CYTOSINE DEAMINASE FAMILY MEMBER"/>
    <property type="match status" value="1"/>
</dbReference>
<proteinExistence type="inferred from homology"/>
<dbReference type="PROSITE" id="PS51747">
    <property type="entry name" value="CYT_DCMP_DEAMINASES_2"/>
    <property type="match status" value="1"/>
</dbReference>
<sequence>MIAVSNLLQLETGKTHLGLTGPTIITNDHNNSDNNTDSSPGEHPVVLAEPPSPPSAAAHAQLPSLAALALSDPVERWLPDAQLTSSSTNTAVETTPATNNNDATGAVPSKGGENLAYTYPPPPSGDETTGSLPYPPATPHLTRAPIEIATKDPAVGRGVFATAYIPAGEVVEISPVLVLDEKEYKGRSKGEQDDGTLKGVEASQLRGYVFTWGRDGSMAVALGIGSLFNHSSSPNVTYSLDYSQYTISYRTAKPVRQGEELTIFYGHSVRFSGTDKSVEEAVVENDAIDDGWGGLGGLHAVDEEATEGAVDPDEKRLAHLRSLSPQELAERDNEIIGPDEPEFHWKKVTELIDPEDAELTTMSCYAIDVPARHSSPVFQFVRKHASRKFNELAHLKRVRPIASRAPSPSPPPAADEDGDAERSHRSDPDQLQSVLLFPVASAPADLVALLAASPLASALAPAPVPVVYTVDVPAEAARTEKQAREWGAVWPVQVVHVREGAKAVKRKKGWERAKVEWVQRQAEKVWERAQEAGRRGEHPIACRVTDSWSADFHTSLHTPLKLVTAHDTRLSTGNVLSHAASNAIDAVAVLDLQGGRPPLHLFGPDAANPPYLLTGLTVFLSHEPCLLCAMSLLHSRIKQLYYIKRAPGAGGCGSLYSVHEDGGLNHRFEVWEWDGAQVGGIGAGQDDELRLDP</sequence>
<feature type="domain" description="SET" evidence="4">
    <location>
        <begin position="144"/>
        <end position="266"/>
    </location>
</feature>
<evidence type="ECO:0008006" key="8">
    <source>
        <dbReference type="Google" id="ProtNLM"/>
    </source>
</evidence>
<name>A0AAV5GS35_9BASI</name>
<feature type="region of interest" description="Disordered" evidence="3">
    <location>
        <begin position="84"/>
        <end position="132"/>
    </location>
</feature>
<dbReference type="EMBL" id="BQKY01000011">
    <property type="protein sequence ID" value="GJN92321.1"/>
    <property type="molecule type" value="Genomic_DNA"/>
</dbReference>
<gene>
    <name evidence="6" type="ORF">Rhopal_005351-T1</name>
</gene>
<feature type="region of interest" description="Disordered" evidence="3">
    <location>
        <begin position="399"/>
        <end position="427"/>
    </location>
</feature>
<dbReference type="PANTHER" id="PTHR11079:SF156">
    <property type="entry name" value="INACTIVE TRNA-SPECIFIC ADENOSINE DEAMINASE-LIKE PROTEIN 3-RELATED"/>
    <property type="match status" value="1"/>
</dbReference>
<feature type="compositionally biased region" description="Low complexity" evidence="3">
    <location>
        <begin position="23"/>
        <end position="39"/>
    </location>
</feature>
<evidence type="ECO:0000256" key="3">
    <source>
        <dbReference type="SAM" id="MobiDB-lite"/>
    </source>
</evidence>
<dbReference type="SUPFAM" id="SSF82199">
    <property type="entry name" value="SET domain"/>
    <property type="match status" value="1"/>
</dbReference>
<reference evidence="6 7" key="1">
    <citation type="submission" date="2021-12" db="EMBL/GenBank/DDBJ databases">
        <title>High titer production of polyol ester of fatty acids by Rhodotorula paludigena BS15 towards product separation-free biomass refinery.</title>
        <authorList>
            <person name="Mano J."/>
            <person name="Ono H."/>
            <person name="Tanaka T."/>
            <person name="Naito K."/>
            <person name="Sushida H."/>
            <person name="Ike M."/>
            <person name="Tokuyasu K."/>
            <person name="Kitaoka M."/>
        </authorList>
    </citation>
    <scope>NUCLEOTIDE SEQUENCE [LARGE SCALE GENOMIC DNA]</scope>
    <source>
        <strain evidence="6 7">BS15</strain>
    </source>
</reference>
<feature type="compositionally biased region" description="Polar residues" evidence="3">
    <location>
        <begin position="84"/>
        <end position="103"/>
    </location>
</feature>
<dbReference type="SMART" id="SM00317">
    <property type="entry name" value="SET"/>
    <property type="match status" value="1"/>
</dbReference>
<dbReference type="SUPFAM" id="SSF53927">
    <property type="entry name" value="Cytidine deaminase-like"/>
    <property type="match status" value="1"/>
</dbReference>
<dbReference type="InterPro" id="IPR016193">
    <property type="entry name" value="Cytidine_deaminase-like"/>
</dbReference>
<dbReference type="Proteomes" id="UP001342314">
    <property type="component" value="Unassembled WGS sequence"/>
</dbReference>
<comment type="caution">
    <text evidence="6">The sequence shown here is derived from an EMBL/GenBank/DDBJ whole genome shotgun (WGS) entry which is preliminary data.</text>
</comment>
<dbReference type="CDD" id="cd10540">
    <property type="entry name" value="SET_SpSet7-like"/>
    <property type="match status" value="1"/>
</dbReference>
<organism evidence="6 7">
    <name type="scientific">Rhodotorula paludigena</name>
    <dbReference type="NCBI Taxonomy" id="86838"/>
    <lineage>
        <taxon>Eukaryota</taxon>
        <taxon>Fungi</taxon>
        <taxon>Dikarya</taxon>
        <taxon>Basidiomycota</taxon>
        <taxon>Pucciniomycotina</taxon>
        <taxon>Microbotryomycetes</taxon>
        <taxon>Sporidiobolales</taxon>
        <taxon>Sporidiobolaceae</taxon>
        <taxon>Rhodotorula</taxon>
    </lineage>
</organism>
<feature type="domain" description="CMP/dCMP-type deaminase" evidence="5">
    <location>
        <begin position="520"/>
        <end position="671"/>
    </location>
</feature>
<dbReference type="PROSITE" id="PS50280">
    <property type="entry name" value="SET"/>
    <property type="match status" value="1"/>
</dbReference>
<dbReference type="Pfam" id="PF00856">
    <property type="entry name" value="SET"/>
    <property type="match status" value="1"/>
</dbReference>
<feature type="region of interest" description="Disordered" evidence="3">
    <location>
        <begin position="17"/>
        <end position="59"/>
    </location>
</feature>
<evidence type="ECO:0000259" key="4">
    <source>
        <dbReference type="PROSITE" id="PS50280"/>
    </source>
</evidence>
<protein>
    <recommendedName>
        <fullName evidence="8">SET domain-containing protein</fullName>
    </recommendedName>
</protein>
<keyword evidence="1" id="KW-0819">tRNA processing</keyword>
<evidence type="ECO:0000256" key="1">
    <source>
        <dbReference type="ARBA" id="ARBA00022694"/>
    </source>
</evidence>
<dbReference type="AlphaFoldDB" id="A0AAV5GS35"/>
<dbReference type="CDD" id="cd01285">
    <property type="entry name" value="nucleoside_deaminase"/>
    <property type="match status" value="1"/>
</dbReference>
<dbReference type="Gene3D" id="2.170.270.10">
    <property type="entry name" value="SET domain"/>
    <property type="match status" value="1"/>
</dbReference>
<keyword evidence="7" id="KW-1185">Reference proteome</keyword>
<comment type="similarity">
    <text evidence="2">Belongs to the cytidine and deoxycytidylate deaminase family. ADAT3 subfamily.</text>
</comment>
<evidence type="ECO:0000256" key="2">
    <source>
        <dbReference type="ARBA" id="ARBA00038160"/>
    </source>
</evidence>
<dbReference type="GO" id="GO:0005737">
    <property type="term" value="C:cytoplasm"/>
    <property type="evidence" value="ECO:0007669"/>
    <property type="project" value="TreeGrafter"/>
</dbReference>
<evidence type="ECO:0000313" key="6">
    <source>
        <dbReference type="EMBL" id="GJN92321.1"/>
    </source>
</evidence>
<dbReference type="InterPro" id="IPR002125">
    <property type="entry name" value="CMP_dCMP_dom"/>
</dbReference>
<accession>A0AAV5GS35</accession>
<dbReference type="GO" id="GO:0052717">
    <property type="term" value="F:tRNA-specific adenosine-34 deaminase activity"/>
    <property type="evidence" value="ECO:0007669"/>
    <property type="project" value="TreeGrafter"/>
</dbReference>
<dbReference type="InterPro" id="IPR046341">
    <property type="entry name" value="SET_dom_sf"/>
</dbReference>
<evidence type="ECO:0000313" key="7">
    <source>
        <dbReference type="Proteomes" id="UP001342314"/>
    </source>
</evidence>
<evidence type="ECO:0000259" key="5">
    <source>
        <dbReference type="PROSITE" id="PS51747"/>
    </source>
</evidence>
<dbReference type="InterPro" id="IPR001214">
    <property type="entry name" value="SET_dom"/>
</dbReference>